<dbReference type="InterPro" id="IPR027417">
    <property type="entry name" value="P-loop_NTPase"/>
</dbReference>
<dbReference type="Pfam" id="PF13086">
    <property type="entry name" value="AAA_11"/>
    <property type="match status" value="1"/>
</dbReference>
<feature type="zinc finger region" description="C3H1-type" evidence="1">
    <location>
        <begin position="67"/>
        <end position="98"/>
    </location>
</feature>
<accession>A0ABD0X7V5</accession>
<dbReference type="InterPro" id="IPR041677">
    <property type="entry name" value="DNA2/NAM7_AAA_11"/>
</dbReference>
<comment type="caution">
    <text evidence="3">The sequence shown here is derived from an EMBL/GenBank/DDBJ whole genome shotgun (WGS) entry which is preliminary data.</text>
</comment>
<dbReference type="PANTHER" id="PTHR10887:SF365">
    <property type="entry name" value="HELICASE WITH ZINC FINGER DOMAIN-RELATED"/>
    <property type="match status" value="1"/>
</dbReference>
<dbReference type="Gene3D" id="3.40.50.300">
    <property type="entry name" value="P-loop containing nucleotide triphosphate hydrolases"/>
    <property type="match status" value="1"/>
</dbReference>
<proteinExistence type="predicted"/>
<keyword evidence="1" id="KW-0862">Zinc</keyword>
<evidence type="ECO:0000313" key="4">
    <source>
        <dbReference type="Proteomes" id="UP001557470"/>
    </source>
</evidence>
<evidence type="ECO:0000256" key="1">
    <source>
        <dbReference type="PROSITE-ProRule" id="PRU00723"/>
    </source>
</evidence>
<organism evidence="3 4">
    <name type="scientific">Umbra pygmaea</name>
    <name type="common">Eastern mudminnow</name>
    <dbReference type="NCBI Taxonomy" id="75934"/>
    <lineage>
        <taxon>Eukaryota</taxon>
        <taxon>Metazoa</taxon>
        <taxon>Chordata</taxon>
        <taxon>Craniata</taxon>
        <taxon>Vertebrata</taxon>
        <taxon>Euteleostomi</taxon>
        <taxon>Actinopterygii</taxon>
        <taxon>Neopterygii</taxon>
        <taxon>Teleostei</taxon>
        <taxon>Protacanthopterygii</taxon>
        <taxon>Esociformes</taxon>
        <taxon>Umbridae</taxon>
        <taxon>Umbra</taxon>
    </lineage>
</organism>
<dbReference type="InterPro" id="IPR000571">
    <property type="entry name" value="Znf_CCCH"/>
</dbReference>
<gene>
    <name evidence="3" type="ORF">UPYG_G00161960</name>
</gene>
<evidence type="ECO:0000313" key="3">
    <source>
        <dbReference type="EMBL" id="KAL0977837.1"/>
    </source>
</evidence>
<dbReference type="EMBL" id="JAGEUA010000005">
    <property type="protein sequence ID" value="KAL0977837.1"/>
    <property type="molecule type" value="Genomic_DNA"/>
</dbReference>
<keyword evidence="1" id="KW-0863">Zinc-finger</keyword>
<keyword evidence="1" id="KW-0479">Metal-binding</keyword>
<dbReference type="Proteomes" id="UP001557470">
    <property type="component" value="Unassembled WGS sequence"/>
</dbReference>
<keyword evidence="4" id="KW-1185">Reference proteome</keyword>
<reference evidence="3 4" key="1">
    <citation type="submission" date="2024-06" db="EMBL/GenBank/DDBJ databases">
        <authorList>
            <person name="Pan Q."/>
            <person name="Wen M."/>
            <person name="Jouanno E."/>
            <person name="Zahm M."/>
            <person name="Klopp C."/>
            <person name="Cabau C."/>
            <person name="Louis A."/>
            <person name="Berthelot C."/>
            <person name="Parey E."/>
            <person name="Roest Crollius H."/>
            <person name="Montfort J."/>
            <person name="Robinson-Rechavi M."/>
            <person name="Bouchez O."/>
            <person name="Lampietro C."/>
            <person name="Lopez Roques C."/>
            <person name="Donnadieu C."/>
            <person name="Postlethwait J."/>
            <person name="Bobe J."/>
            <person name="Verreycken H."/>
            <person name="Guiguen Y."/>
        </authorList>
    </citation>
    <scope>NUCLEOTIDE SEQUENCE [LARGE SCALE GENOMIC DNA]</scope>
    <source>
        <strain evidence="3">Up_M1</strain>
        <tissue evidence="3">Testis</tissue>
    </source>
</reference>
<dbReference type="GO" id="GO:0008270">
    <property type="term" value="F:zinc ion binding"/>
    <property type="evidence" value="ECO:0007669"/>
    <property type="project" value="UniProtKB-KW"/>
</dbReference>
<feature type="domain" description="C3H1-type" evidence="2">
    <location>
        <begin position="67"/>
        <end position="98"/>
    </location>
</feature>
<evidence type="ECO:0000259" key="2">
    <source>
        <dbReference type="PROSITE" id="PS50103"/>
    </source>
</evidence>
<dbReference type="PANTHER" id="PTHR10887">
    <property type="entry name" value="DNA2/NAM7 HELICASE FAMILY"/>
    <property type="match status" value="1"/>
</dbReference>
<dbReference type="AlphaFoldDB" id="A0ABD0X7V5"/>
<dbReference type="InterPro" id="IPR045055">
    <property type="entry name" value="DNA2/NAM7-like"/>
</dbReference>
<name>A0ABD0X7V5_UMBPY</name>
<dbReference type="SUPFAM" id="SSF52540">
    <property type="entry name" value="P-loop containing nucleoside triphosphate hydrolases"/>
    <property type="match status" value="1"/>
</dbReference>
<protein>
    <recommendedName>
        <fullName evidence="2">C3H1-type domain-containing protein</fullName>
    </recommendedName>
</protein>
<dbReference type="PROSITE" id="PS50103">
    <property type="entry name" value="ZF_C3H1"/>
    <property type="match status" value="1"/>
</dbReference>
<sequence>MAANRPTYLLQTFDFKVVCSLCSVKENEITYTLRAVEHKCSRDLLLAKAKDTRQFRPVSRRPTIANPSQYEVCWFFTEGSGCTKHRNRCTFARSHEEAVVWTFMKQQNIDLSKLITLIIESERMFIKVQNKAEKILTEFSGDFQELCEDCFCGTPSTISGKRWNNTCSADAAHVWSPVLVHHLAESHAKKLYNHIRPAPPVIPFRYCDYVMRGMPCWHRPTQCQFAHSEVEMAVWMAEVSGSWSRQEVLQLSEERQRLNQQAAGDVVTIPNQQVVIYCKACLVTLSSHESFFKHCDSLEHTKMISGDITTEWKHRPPPHGRKADFWLCDRPDSCEYGSNCVKAHSEKELEEWLMRAQEGREIMCSAEAQGLISYRDHLLEEYRRSSNEVHIISEQVDDVTFTYDEDLFVEFLETDVEFKWNFQIKTERELAHVALLKQEPGASFSLDGHSAEPCTYSTGEQFWNSDMTYDITLSFKSISPGLYKQWLVMDFGMRPVLLQKLQVKVGQQPSCNLESSENVEHPCQNKERWHRGNRVIIPCLDKTEAEEELLNEYKPPQISFQYKPPDDTNAAMNQQNYRERMHSFLFREEQAEDQVVSRLKVRGTITLSGTLDNTDFGMKIAPDGELFCAVSVPYMLTSDTPEGLMLRRGIQSALIAPVSSDNQGKKVYEANILRDATSENQMHLHLSRRCCSDLKLKSDEICEMEVQFQLNRLTFCEMHKAVDLLPNTERVLPDLMYCSVPVHQKTKDDQYSTLNAKQQAAISFIVGDSDWRESVAPLLIYGPFGTGKTFTLATAARQLVLQPHTKVLICTHTNSSADLYVRDHFHPYVNSRRHEMTPLRIKANKEGVPVNATDEITRFNNQESSTKKIVWPSDCGKYSQCAR</sequence>